<dbReference type="SUPFAM" id="SSF141673">
    <property type="entry name" value="MOSC N-terminal domain-like"/>
    <property type="match status" value="1"/>
</dbReference>
<dbReference type="OrthoDB" id="17255at2759"/>
<dbReference type="InterPro" id="IPR005302">
    <property type="entry name" value="MoCF_Sase_C"/>
</dbReference>
<name>A0A6A4WKG3_AMPAM</name>
<dbReference type="PROSITE" id="PS51340">
    <property type="entry name" value="MOSC"/>
    <property type="match status" value="1"/>
</dbReference>
<dbReference type="AlphaFoldDB" id="A0A6A4WKG3"/>
<dbReference type="SUPFAM" id="SSF50800">
    <property type="entry name" value="PK beta-barrel domain-like"/>
    <property type="match status" value="1"/>
</dbReference>
<evidence type="ECO:0000259" key="1">
    <source>
        <dbReference type="PROSITE" id="PS51340"/>
    </source>
</evidence>
<comment type="caution">
    <text evidence="2">The sequence shown here is derived from an EMBL/GenBank/DDBJ whole genome shotgun (WGS) entry which is preliminary data.</text>
</comment>
<reference evidence="2 3" key="1">
    <citation type="submission" date="2019-07" db="EMBL/GenBank/DDBJ databases">
        <title>Draft genome assembly of a fouling barnacle, Amphibalanus amphitrite (Darwin, 1854): The first reference genome for Thecostraca.</title>
        <authorList>
            <person name="Kim W."/>
        </authorList>
    </citation>
    <scope>NUCLEOTIDE SEQUENCE [LARGE SCALE GENOMIC DNA]</scope>
    <source>
        <strain evidence="2">SNU_AA5</strain>
        <tissue evidence="2">Soma without cirri and trophi</tissue>
    </source>
</reference>
<accession>A0A6A4WKG3</accession>
<sequence>MGPRLDATLDRALMVTDEEGGFLTARRYPEMVRIVAEPTQGGMRLSAPGAGTISISFSDVSALNWRREVRVWEDRLPALDCGDEAAAWISAAIPSRSDGARLCWFPDSQTARRPNVPPFPVRAVDGSAFADLTGYMLMNEAVDAFRGNIVVSGSTPFAEDRWRYLAIGDALFENVKPCTRCLFTTIDPETGVRDALGEPLKTLRQYRLNDDPALRSVLGNSPLFGINLGLRRPGEIKVGDTVYAAS</sequence>
<evidence type="ECO:0000313" key="3">
    <source>
        <dbReference type="Proteomes" id="UP000440578"/>
    </source>
</evidence>
<dbReference type="PANTHER" id="PTHR14237:SF19">
    <property type="entry name" value="MITOCHONDRIAL AMIDOXIME REDUCING COMPONENT 1"/>
    <property type="match status" value="1"/>
</dbReference>
<dbReference type="InterPro" id="IPR011037">
    <property type="entry name" value="Pyrv_Knase-like_insert_dom_sf"/>
</dbReference>
<dbReference type="Pfam" id="PF03476">
    <property type="entry name" value="MOSC_N"/>
    <property type="match status" value="1"/>
</dbReference>
<dbReference type="GO" id="GO:0030151">
    <property type="term" value="F:molybdenum ion binding"/>
    <property type="evidence" value="ECO:0007669"/>
    <property type="project" value="InterPro"/>
</dbReference>
<evidence type="ECO:0000313" key="2">
    <source>
        <dbReference type="EMBL" id="KAF0307896.1"/>
    </source>
</evidence>
<keyword evidence="3" id="KW-1185">Reference proteome</keyword>
<dbReference type="EMBL" id="VIIS01000534">
    <property type="protein sequence ID" value="KAF0307896.1"/>
    <property type="molecule type" value="Genomic_DNA"/>
</dbReference>
<dbReference type="Pfam" id="PF03473">
    <property type="entry name" value="MOSC"/>
    <property type="match status" value="1"/>
</dbReference>
<dbReference type="GO" id="GO:0030170">
    <property type="term" value="F:pyridoxal phosphate binding"/>
    <property type="evidence" value="ECO:0007669"/>
    <property type="project" value="InterPro"/>
</dbReference>
<gene>
    <name evidence="2" type="primary">ycbX</name>
    <name evidence="2" type="ORF">FJT64_020824</name>
</gene>
<dbReference type="GO" id="GO:0003824">
    <property type="term" value="F:catalytic activity"/>
    <property type="evidence" value="ECO:0007669"/>
    <property type="project" value="InterPro"/>
</dbReference>
<protein>
    <recommendedName>
        <fullName evidence="1">MOSC domain-containing protein</fullName>
    </recommendedName>
</protein>
<dbReference type="Proteomes" id="UP000440578">
    <property type="component" value="Unassembled WGS sequence"/>
</dbReference>
<dbReference type="InterPro" id="IPR005303">
    <property type="entry name" value="MOCOS_middle"/>
</dbReference>
<organism evidence="2 3">
    <name type="scientific">Amphibalanus amphitrite</name>
    <name type="common">Striped barnacle</name>
    <name type="synonym">Balanus amphitrite</name>
    <dbReference type="NCBI Taxonomy" id="1232801"/>
    <lineage>
        <taxon>Eukaryota</taxon>
        <taxon>Metazoa</taxon>
        <taxon>Ecdysozoa</taxon>
        <taxon>Arthropoda</taxon>
        <taxon>Crustacea</taxon>
        <taxon>Multicrustacea</taxon>
        <taxon>Cirripedia</taxon>
        <taxon>Thoracica</taxon>
        <taxon>Thoracicalcarea</taxon>
        <taxon>Balanomorpha</taxon>
        <taxon>Balanoidea</taxon>
        <taxon>Balanidae</taxon>
        <taxon>Amphibalaninae</taxon>
        <taxon>Amphibalanus</taxon>
    </lineage>
</organism>
<dbReference type="PANTHER" id="PTHR14237">
    <property type="entry name" value="MOLYBDOPTERIN COFACTOR SULFURASE MOSC"/>
    <property type="match status" value="1"/>
</dbReference>
<feature type="domain" description="MOSC" evidence="1">
    <location>
        <begin position="95"/>
        <end position="245"/>
    </location>
</feature>
<proteinExistence type="predicted"/>